<feature type="region of interest" description="Disordered" evidence="6">
    <location>
        <begin position="396"/>
        <end position="473"/>
    </location>
</feature>
<dbReference type="GO" id="GO:0004674">
    <property type="term" value="F:protein serine/threonine kinase activity"/>
    <property type="evidence" value="ECO:0007669"/>
    <property type="project" value="UniProtKB-KW"/>
</dbReference>
<evidence type="ECO:0000313" key="10">
    <source>
        <dbReference type="Proteomes" id="UP000464178"/>
    </source>
</evidence>
<dbReference type="EMBL" id="LR593886">
    <property type="protein sequence ID" value="VTR92095.1"/>
    <property type="molecule type" value="Genomic_DNA"/>
</dbReference>
<evidence type="ECO:0000256" key="5">
    <source>
        <dbReference type="PROSITE-ProRule" id="PRU10141"/>
    </source>
</evidence>
<proteinExistence type="predicted"/>
<dbReference type="Pfam" id="PF00069">
    <property type="entry name" value="Pkinase"/>
    <property type="match status" value="1"/>
</dbReference>
<dbReference type="SUPFAM" id="SSF56112">
    <property type="entry name" value="Protein kinase-like (PK-like)"/>
    <property type="match status" value="1"/>
</dbReference>
<evidence type="ECO:0000256" key="4">
    <source>
        <dbReference type="ARBA" id="ARBA00022840"/>
    </source>
</evidence>
<dbReference type="InterPro" id="IPR017441">
    <property type="entry name" value="Protein_kinase_ATP_BS"/>
</dbReference>
<keyword evidence="7" id="KW-0472">Membrane</keyword>
<dbReference type="GO" id="GO:0005524">
    <property type="term" value="F:ATP binding"/>
    <property type="evidence" value="ECO:0007669"/>
    <property type="project" value="UniProtKB-UniRule"/>
</dbReference>
<evidence type="ECO:0000256" key="2">
    <source>
        <dbReference type="ARBA" id="ARBA00022741"/>
    </source>
</evidence>
<accession>A0A6P2CVC0</accession>
<evidence type="ECO:0000256" key="3">
    <source>
        <dbReference type="ARBA" id="ARBA00022777"/>
    </source>
</evidence>
<feature type="compositionally biased region" description="Polar residues" evidence="6">
    <location>
        <begin position="442"/>
        <end position="452"/>
    </location>
</feature>
<keyword evidence="7" id="KW-0812">Transmembrane</keyword>
<name>A0A6P2CVC0_9BACT</name>
<dbReference type="AlphaFoldDB" id="A0A6P2CVC0"/>
<dbReference type="PANTHER" id="PTHR43289">
    <property type="entry name" value="MITOGEN-ACTIVATED PROTEIN KINASE KINASE KINASE 20-RELATED"/>
    <property type="match status" value="1"/>
</dbReference>
<dbReference type="Gene3D" id="1.10.510.10">
    <property type="entry name" value="Transferase(Phosphotransferase) domain 1"/>
    <property type="match status" value="1"/>
</dbReference>
<evidence type="ECO:0000259" key="8">
    <source>
        <dbReference type="PROSITE" id="PS50011"/>
    </source>
</evidence>
<reference evidence="9 10" key="1">
    <citation type="submission" date="2019-05" db="EMBL/GenBank/DDBJ databases">
        <authorList>
            <consortium name="Science for Life Laboratories"/>
        </authorList>
    </citation>
    <scope>NUCLEOTIDE SEQUENCE [LARGE SCALE GENOMIC DNA]</scope>
    <source>
        <strain evidence="9">Soil9</strain>
    </source>
</reference>
<evidence type="ECO:0000256" key="1">
    <source>
        <dbReference type="ARBA" id="ARBA00022679"/>
    </source>
</evidence>
<dbReference type="InterPro" id="IPR011009">
    <property type="entry name" value="Kinase-like_dom_sf"/>
</dbReference>
<feature type="domain" description="Protein kinase" evidence="8">
    <location>
        <begin position="76"/>
        <end position="345"/>
    </location>
</feature>
<organism evidence="9 10">
    <name type="scientific">Gemmata massiliana</name>
    <dbReference type="NCBI Taxonomy" id="1210884"/>
    <lineage>
        <taxon>Bacteria</taxon>
        <taxon>Pseudomonadati</taxon>
        <taxon>Planctomycetota</taxon>
        <taxon>Planctomycetia</taxon>
        <taxon>Gemmatales</taxon>
        <taxon>Gemmataceae</taxon>
        <taxon>Gemmata</taxon>
    </lineage>
</organism>
<feature type="transmembrane region" description="Helical" evidence="7">
    <location>
        <begin position="488"/>
        <end position="510"/>
    </location>
</feature>
<keyword evidence="9" id="KW-0723">Serine/threonine-protein kinase</keyword>
<dbReference type="InterPro" id="IPR000719">
    <property type="entry name" value="Prot_kinase_dom"/>
</dbReference>
<dbReference type="KEGG" id="gms:SOIL9_56190"/>
<dbReference type="SMART" id="SM00220">
    <property type="entry name" value="S_TKc"/>
    <property type="match status" value="1"/>
</dbReference>
<evidence type="ECO:0000313" key="9">
    <source>
        <dbReference type="EMBL" id="VTR92095.1"/>
    </source>
</evidence>
<dbReference type="InterPro" id="IPR008271">
    <property type="entry name" value="Ser/Thr_kinase_AS"/>
</dbReference>
<feature type="binding site" evidence="5">
    <location>
        <position position="105"/>
    </location>
    <ligand>
        <name>ATP</name>
        <dbReference type="ChEBI" id="CHEBI:30616"/>
    </ligand>
</feature>
<dbReference type="Proteomes" id="UP000464178">
    <property type="component" value="Chromosome"/>
</dbReference>
<dbReference type="PANTHER" id="PTHR43289:SF6">
    <property type="entry name" value="SERINE_THREONINE-PROTEIN KINASE NEKL-3"/>
    <property type="match status" value="1"/>
</dbReference>
<evidence type="ECO:0000256" key="7">
    <source>
        <dbReference type="SAM" id="Phobius"/>
    </source>
</evidence>
<dbReference type="Gene3D" id="3.30.200.20">
    <property type="entry name" value="Phosphorylase Kinase, domain 1"/>
    <property type="match status" value="1"/>
</dbReference>
<dbReference type="PROSITE" id="PS00107">
    <property type="entry name" value="PROTEIN_KINASE_ATP"/>
    <property type="match status" value="1"/>
</dbReference>
<dbReference type="RefSeq" id="WP_162667008.1">
    <property type="nucleotide sequence ID" value="NZ_LR593886.1"/>
</dbReference>
<keyword evidence="3 9" id="KW-0418">Kinase</keyword>
<protein>
    <recommendedName>
        <fullName evidence="8">Protein kinase domain-containing protein</fullName>
    </recommendedName>
</protein>
<dbReference type="PROSITE" id="PS00108">
    <property type="entry name" value="PROTEIN_KINASE_ST"/>
    <property type="match status" value="1"/>
</dbReference>
<keyword evidence="4 5" id="KW-0067">ATP-binding</keyword>
<keyword evidence="7" id="KW-1133">Transmembrane helix</keyword>
<evidence type="ECO:0000256" key="6">
    <source>
        <dbReference type="SAM" id="MobiDB-lite"/>
    </source>
</evidence>
<gene>
    <name evidence="9" type="ORF">SOIL9_56190</name>
</gene>
<dbReference type="PROSITE" id="PS50011">
    <property type="entry name" value="PROTEIN_KINASE_DOM"/>
    <property type="match status" value="1"/>
</dbReference>
<dbReference type="CDD" id="cd14014">
    <property type="entry name" value="STKc_PknB_like"/>
    <property type="match status" value="1"/>
</dbReference>
<keyword evidence="2 5" id="KW-0547">Nucleotide-binding</keyword>
<feature type="compositionally biased region" description="Low complexity" evidence="6">
    <location>
        <begin position="396"/>
        <end position="430"/>
    </location>
</feature>
<sequence>MPAPATVPDFLELVRKGGLVPDKKLDDLLGRHRATGTPQTIDQAAAALVRDAQLTFFQAKQLKLGRYKRFTIGSKYRLLELIGAGGMGAVYLCEHTLMKRLVALKVLPVEKLEDPSNLDRFYREARAVAALDHPNIVRAYDIDQYEKLHFLVMEYVDGASLQEIIARHATEKKLFDPVRAAHYIAQAAVGMQHAHELGMVHRDIKPGNLLLDRTGVIKVLDMGLARFFNKQQDSVTEKYDDKCVLGTADYLAPEQAVSNIVDVRADIYSLGGTLYFMLTGQTPFPDGTIAAKLVAHQTSEPRAVEEFRSDVPAGVLAVLRKMMAKDPIDRYQEPIEVAEALAEWAEAPLGLPPEVEMPVLCPLVRELAGPPAPDRSGASPPLARVLFGPGRGVFARSGESSIRSRSRAPGSGGTASAAALPPTPTAANARFRSGADTPVNGPISTGRASASPTAPIPGRPKPASSTAKKRPAPTIEAATVAVPARSRVWLIIAIALVVAVLFVVGMVVAYQVGKGAKEANVPADSVRPM</sequence>
<keyword evidence="10" id="KW-1185">Reference proteome</keyword>
<keyword evidence="1" id="KW-0808">Transferase</keyword>